<organism evidence="9 10">
    <name type="scientific">Salinomyces thailandicus</name>
    <dbReference type="NCBI Taxonomy" id="706561"/>
    <lineage>
        <taxon>Eukaryota</taxon>
        <taxon>Fungi</taxon>
        <taxon>Dikarya</taxon>
        <taxon>Ascomycota</taxon>
        <taxon>Pezizomycotina</taxon>
        <taxon>Dothideomycetes</taxon>
        <taxon>Dothideomycetidae</taxon>
        <taxon>Mycosphaerellales</taxon>
        <taxon>Teratosphaeriaceae</taxon>
        <taxon>Salinomyces</taxon>
    </lineage>
</organism>
<evidence type="ECO:0000256" key="6">
    <source>
        <dbReference type="SAM" id="Phobius"/>
    </source>
</evidence>
<feature type="compositionally biased region" description="Basic and acidic residues" evidence="5">
    <location>
        <begin position="609"/>
        <end position="630"/>
    </location>
</feature>
<feature type="compositionally biased region" description="Basic and acidic residues" evidence="5">
    <location>
        <begin position="646"/>
        <end position="655"/>
    </location>
</feature>
<dbReference type="OrthoDB" id="4074350at2759"/>
<evidence type="ECO:0000259" key="8">
    <source>
        <dbReference type="PROSITE" id="PS51767"/>
    </source>
</evidence>
<dbReference type="InterPro" id="IPR034164">
    <property type="entry name" value="Pepsin-like_dom"/>
</dbReference>
<accession>A0A4U0U918</accession>
<reference evidence="9 10" key="1">
    <citation type="submission" date="2017-03" db="EMBL/GenBank/DDBJ databases">
        <title>Genomes of endolithic fungi from Antarctica.</title>
        <authorList>
            <person name="Coleine C."/>
            <person name="Masonjones S."/>
            <person name="Stajich J.E."/>
        </authorList>
    </citation>
    <scope>NUCLEOTIDE SEQUENCE [LARGE SCALE GENOMIC DNA]</scope>
    <source>
        <strain evidence="9 10">CCFEE 6315</strain>
    </source>
</reference>
<protein>
    <recommendedName>
        <fullName evidence="8">Peptidase A1 domain-containing protein</fullName>
    </recommendedName>
</protein>
<dbReference type="Proteomes" id="UP000308549">
    <property type="component" value="Unassembled WGS sequence"/>
</dbReference>
<dbReference type="Gene3D" id="2.40.70.10">
    <property type="entry name" value="Acid Proteases"/>
    <property type="match status" value="2"/>
</dbReference>
<feature type="signal peptide" evidence="7">
    <location>
        <begin position="1"/>
        <end position="20"/>
    </location>
</feature>
<feature type="domain" description="Peptidase A1" evidence="8">
    <location>
        <begin position="54"/>
        <end position="403"/>
    </location>
</feature>
<feature type="compositionally biased region" description="Basic and acidic residues" evidence="5">
    <location>
        <begin position="682"/>
        <end position="700"/>
    </location>
</feature>
<dbReference type="Pfam" id="PF00026">
    <property type="entry name" value="Asp"/>
    <property type="match status" value="1"/>
</dbReference>
<feature type="chain" id="PRO_5020415669" description="Peptidase A1 domain-containing protein" evidence="7">
    <location>
        <begin position="21"/>
        <end position="700"/>
    </location>
</feature>
<dbReference type="PROSITE" id="PS51767">
    <property type="entry name" value="PEPTIDASE_A1"/>
    <property type="match status" value="1"/>
</dbReference>
<evidence type="ECO:0000256" key="3">
    <source>
        <dbReference type="ARBA" id="ARBA00022989"/>
    </source>
</evidence>
<evidence type="ECO:0000256" key="4">
    <source>
        <dbReference type="ARBA" id="ARBA00023136"/>
    </source>
</evidence>
<feature type="compositionally biased region" description="Polar residues" evidence="5">
    <location>
        <begin position="25"/>
        <end position="34"/>
    </location>
</feature>
<comment type="subcellular location">
    <subcellularLocation>
        <location evidence="1">Membrane</location>
        <topology evidence="1">Single-pass membrane protein</topology>
    </subcellularLocation>
</comment>
<dbReference type="GO" id="GO:0071944">
    <property type="term" value="C:cell periphery"/>
    <property type="evidence" value="ECO:0007669"/>
    <property type="project" value="UniProtKB-ARBA"/>
</dbReference>
<proteinExistence type="predicted"/>
<keyword evidence="2 6" id="KW-0812">Transmembrane</keyword>
<feature type="compositionally biased region" description="Polar residues" evidence="5">
    <location>
        <begin position="531"/>
        <end position="542"/>
    </location>
</feature>
<evidence type="ECO:0000313" key="10">
    <source>
        <dbReference type="Proteomes" id="UP000308549"/>
    </source>
</evidence>
<evidence type="ECO:0000313" key="9">
    <source>
        <dbReference type="EMBL" id="TKA30745.1"/>
    </source>
</evidence>
<keyword evidence="10" id="KW-1185">Reference proteome</keyword>
<name>A0A4U0U918_9PEZI</name>
<evidence type="ECO:0000256" key="2">
    <source>
        <dbReference type="ARBA" id="ARBA00022692"/>
    </source>
</evidence>
<feature type="transmembrane region" description="Helical" evidence="6">
    <location>
        <begin position="445"/>
        <end position="469"/>
    </location>
</feature>
<keyword evidence="7" id="KW-0732">Signal</keyword>
<dbReference type="InterPro" id="IPR021109">
    <property type="entry name" value="Peptidase_aspartic_dom_sf"/>
</dbReference>
<dbReference type="PANTHER" id="PTHR15549:SF26">
    <property type="entry name" value="AXIAL BUDDING PATTERN PROTEIN 2-RELATED"/>
    <property type="match status" value="1"/>
</dbReference>
<feature type="region of interest" description="Disordered" evidence="5">
    <location>
        <begin position="482"/>
        <end position="700"/>
    </location>
</feature>
<evidence type="ECO:0000256" key="7">
    <source>
        <dbReference type="SAM" id="SignalP"/>
    </source>
</evidence>
<dbReference type="CDD" id="cd05471">
    <property type="entry name" value="pepsin_like"/>
    <property type="match status" value="1"/>
</dbReference>
<dbReference type="SUPFAM" id="SSF50630">
    <property type="entry name" value="Acid proteases"/>
    <property type="match status" value="1"/>
</dbReference>
<gene>
    <name evidence="9" type="ORF">B0A50_02465</name>
</gene>
<dbReference type="AlphaFoldDB" id="A0A4U0U918"/>
<keyword evidence="4 6" id="KW-0472">Membrane</keyword>
<feature type="region of interest" description="Disordered" evidence="5">
    <location>
        <begin position="25"/>
        <end position="45"/>
    </location>
</feature>
<dbReference type="InterPro" id="IPR033121">
    <property type="entry name" value="PEPTIDASE_A1"/>
</dbReference>
<dbReference type="GO" id="GO:0016020">
    <property type="term" value="C:membrane"/>
    <property type="evidence" value="ECO:0007669"/>
    <property type="project" value="UniProtKB-SubCell"/>
</dbReference>
<evidence type="ECO:0000256" key="5">
    <source>
        <dbReference type="SAM" id="MobiDB-lite"/>
    </source>
</evidence>
<sequence>MRRLPSALLALVVLHALGDAASLETRQSADNSTAPAPISFTPDGNWEGIDGSWSTFTLRIGTPEQTVQTFISFNSYQTWTIISPQGCQAAADPAACAESRGGLFNQNASSTFQDVGLYDTSIEDNLGYGGSAVFGYDSVGLEGQDKSGPTIQNTTVGALAIEDFYLGVFGLNPQPTYFMSLDAPSPSYMNQLKEQQYIPSVSAAYTAGARYRRSGVLASLTLGGYDSSKFIDNDVQFGFAADIDRSTVVAIRSITTPSDVDSSPVATELLPEPIYAFIDSTVSGIWLPVNACRVFESEFGLTYDDDSELYLVNSTLHESLTDRNASITFTLGQTLSGNGTVQITLPYAAFDLTASPPYGDLTDSSYYFPLRRAANDTQYTLGRTFLQEAYFTVDWERQQFNVSQVNWDQSAEQNIVAIPAYTQAEATYPGVSDDSSSNGELSGGAIAGIVIGVVAGVGILAGLLFWFCWRRRRAARRAAVEEEKLGGAETPEPPAGRQPNVFPKAELEGSSPVARESDRKGLLTTLDESTDGSTPHTPSAPSRLSGYFRPGSSAYSPTTPSAGEGTYSSSHSGSNSNGNRHSLLSPLTPASEADSRERQVFEMPGDMPTIKEKDGKSLSEKEVLAHRERVYNGVESPSGSMGTVDEGVRESRRINPNEVVRADAPPVETVDEQQGVTLHRAFSFEEERPKTTRSSDELYE</sequence>
<evidence type="ECO:0000256" key="1">
    <source>
        <dbReference type="ARBA" id="ARBA00004167"/>
    </source>
</evidence>
<keyword evidence="3 6" id="KW-1133">Transmembrane helix</keyword>
<dbReference type="PANTHER" id="PTHR15549">
    <property type="entry name" value="PAIRED IMMUNOGLOBULIN-LIKE TYPE 2 RECEPTOR"/>
    <property type="match status" value="1"/>
</dbReference>
<feature type="compositionally biased region" description="Low complexity" evidence="5">
    <location>
        <begin position="568"/>
        <end position="585"/>
    </location>
</feature>
<dbReference type="InterPro" id="IPR051694">
    <property type="entry name" value="Immunoregulatory_rcpt-like"/>
</dbReference>
<comment type="caution">
    <text evidence="9">The sequence shown here is derived from an EMBL/GenBank/DDBJ whole genome shotgun (WGS) entry which is preliminary data.</text>
</comment>
<dbReference type="EMBL" id="NAJL01000010">
    <property type="protein sequence ID" value="TKA30745.1"/>
    <property type="molecule type" value="Genomic_DNA"/>
</dbReference>